<evidence type="ECO:0000313" key="3">
    <source>
        <dbReference type="EMBL" id="MBF6228788.1"/>
    </source>
</evidence>
<keyword evidence="4" id="KW-1185">Reference proteome</keyword>
<dbReference type="Proteomes" id="UP000807309">
    <property type="component" value="Unassembled WGS sequence"/>
</dbReference>
<reference evidence="3 4" key="1">
    <citation type="submission" date="2020-10" db="EMBL/GenBank/DDBJ databases">
        <title>Identification of Nocardia species via Next-generation sequencing and recognition of intraspecies genetic diversity.</title>
        <authorList>
            <person name="Li P."/>
            <person name="Li P."/>
            <person name="Lu B."/>
        </authorList>
    </citation>
    <scope>NUCLEOTIDE SEQUENCE [LARGE SCALE GENOMIC DNA]</scope>
    <source>
        <strain evidence="3 4">N-11</strain>
    </source>
</reference>
<evidence type="ECO:0000313" key="4">
    <source>
        <dbReference type="Proteomes" id="UP000807309"/>
    </source>
</evidence>
<evidence type="ECO:0000256" key="2">
    <source>
        <dbReference type="ARBA" id="ARBA00049106"/>
    </source>
</evidence>
<dbReference type="RefSeq" id="WP_195035664.1">
    <property type="nucleotide sequence ID" value="NZ_JARWOA010000620.1"/>
</dbReference>
<name>A0ABS0CEL5_9NOCA</name>
<organism evidence="3 4">
    <name type="scientific">Nocardia abscessus</name>
    <dbReference type="NCBI Taxonomy" id="120957"/>
    <lineage>
        <taxon>Bacteria</taxon>
        <taxon>Bacillati</taxon>
        <taxon>Actinomycetota</taxon>
        <taxon>Actinomycetes</taxon>
        <taxon>Mycobacteriales</taxon>
        <taxon>Nocardiaceae</taxon>
        <taxon>Nocardia</taxon>
    </lineage>
</organism>
<dbReference type="InterPro" id="IPR012349">
    <property type="entry name" value="Split_barrel_FMN-bd"/>
</dbReference>
<dbReference type="Pfam" id="PF04075">
    <property type="entry name" value="F420H2_quin_red"/>
    <property type="match status" value="1"/>
</dbReference>
<dbReference type="EMBL" id="JADLRE010000025">
    <property type="protein sequence ID" value="MBF6228788.1"/>
    <property type="molecule type" value="Genomic_DNA"/>
</dbReference>
<evidence type="ECO:0000256" key="1">
    <source>
        <dbReference type="ARBA" id="ARBA00008710"/>
    </source>
</evidence>
<dbReference type="PANTHER" id="PTHR39428:SF1">
    <property type="entry name" value="F420H(2)-DEPENDENT QUINONE REDUCTASE RV1261C"/>
    <property type="match status" value="1"/>
</dbReference>
<accession>A0ABS0CEL5</accession>
<dbReference type="PANTHER" id="PTHR39428">
    <property type="entry name" value="F420H(2)-DEPENDENT QUINONE REDUCTASE RV1261C"/>
    <property type="match status" value="1"/>
</dbReference>
<dbReference type="NCBIfam" id="TIGR00026">
    <property type="entry name" value="hi_GC_TIGR00026"/>
    <property type="match status" value="1"/>
</dbReference>
<proteinExistence type="inferred from homology"/>
<dbReference type="Gene3D" id="2.30.110.10">
    <property type="entry name" value="Electron Transport, Fmn-binding Protein, Chain A"/>
    <property type="match status" value="1"/>
</dbReference>
<sequence>MTDFDRRTVEAFRANRGRVGGVLSGTPLILIHHIGAKSGIERVTPLAYSAQNDGSFAIVASNGGSPKHPMWYHNLKANPTITVEMGIERFPARAEELVGIARAELWSKLLAGSADLTEYQGRTERVIPLLLLWRLG</sequence>
<gene>
    <name evidence="3" type="ORF">IU470_27265</name>
</gene>
<comment type="similarity">
    <text evidence="1">Belongs to the F420H(2)-dependent quinone reductase family.</text>
</comment>
<comment type="caution">
    <text evidence="3">The sequence shown here is derived from an EMBL/GenBank/DDBJ whole genome shotgun (WGS) entry which is preliminary data.</text>
</comment>
<protein>
    <submittedName>
        <fullName evidence="3">Nitroreductase family deazaflavin-dependent oxidoreductase</fullName>
    </submittedName>
</protein>
<dbReference type="InterPro" id="IPR004378">
    <property type="entry name" value="F420H2_quin_Rdtase"/>
</dbReference>
<comment type="catalytic activity">
    <reaction evidence="2">
        <text>oxidized coenzyme F420-(gamma-L-Glu)(n) + a quinol + H(+) = reduced coenzyme F420-(gamma-L-Glu)(n) + a quinone</text>
        <dbReference type="Rhea" id="RHEA:39663"/>
        <dbReference type="Rhea" id="RHEA-COMP:12939"/>
        <dbReference type="Rhea" id="RHEA-COMP:14378"/>
        <dbReference type="ChEBI" id="CHEBI:15378"/>
        <dbReference type="ChEBI" id="CHEBI:24646"/>
        <dbReference type="ChEBI" id="CHEBI:132124"/>
        <dbReference type="ChEBI" id="CHEBI:133980"/>
        <dbReference type="ChEBI" id="CHEBI:139511"/>
    </reaction>
</comment>